<sequence length="319" mass="33473">MTTTPYWRIAVIGAGAIGSTIALKLAESGHEVTMAVRDARRREALERDGLRGRARGGTVERADVRVTASLDDDYDLVIVPVQRHQIDGLVPTLAANGSARIMLMFNNASDADSWSDEIGADRLIWGFPAILAKVNGDTVGYSIVSRVQVTTIGRPDGVIDDDVRQIASLFSGAAIPTVVSPVIDGWLKTHAAFVAPMVAAAFLPGRPGRGPRLSWSSARELGAAVRTGMRAVRGSGATVAPGNMRAMPFVPGPVLTALFWLMFASPAGKGMVAQVSDSVAAESALLLRELSRLAGAAGVDPAPLVRLAARIPAPAPRQV</sequence>
<comment type="caution">
    <text evidence="2">The sequence shown here is derived from an EMBL/GenBank/DDBJ whole genome shotgun (WGS) entry which is preliminary data.</text>
</comment>
<evidence type="ECO:0000259" key="1">
    <source>
        <dbReference type="Pfam" id="PF02558"/>
    </source>
</evidence>
<dbReference type="Proteomes" id="UP000298159">
    <property type="component" value="Unassembled WGS sequence"/>
</dbReference>
<dbReference type="Gene3D" id="3.40.50.720">
    <property type="entry name" value="NAD(P)-binding Rossmann-like Domain"/>
    <property type="match status" value="1"/>
</dbReference>
<keyword evidence="3" id="KW-1185">Reference proteome</keyword>
<name>A0A4Z1DAS6_9ACTN</name>
<reference evidence="2 3" key="1">
    <citation type="submission" date="2019-04" db="EMBL/GenBank/DDBJ databases">
        <title>Streptomyces sp. nov. Bv016 isolated from bark of Buahinia variegata.</title>
        <authorList>
            <person name="Kanchanasin P."/>
            <person name="Tanasupawat S."/>
            <person name="Yuki M."/>
            <person name="Kudo T."/>
        </authorList>
    </citation>
    <scope>NUCLEOTIDE SEQUENCE [LARGE SCALE GENOMIC DNA]</scope>
    <source>
        <strain evidence="2 3">Bv016</strain>
    </source>
</reference>
<protein>
    <recommendedName>
        <fullName evidence="1">Ketopantoate reductase N-terminal domain-containing protein</fullName>
    </recommendedName>
</protein>
<dbReference type="SUPFAM" id="SSF51735">
    <property type="entry name" value="NAD(P)-binding Rossmann-fold domains"/>
    <property type="match status" value="1"/>
</dbReference>
<proteinExistence type="predicted"/>
<dbReference type="InterPro" id="IPR013332">
    <property type="entry name" value="KPR_N"/>
</dbReference>
<organism evidence="2 3">
    <name type="scientific">Streptomyces bauhiniae</name>
    <dbReference type="NCBI Taxonomy" id="2340725"/>
    <lineage>
        <taxon>Bacteria</taxon>
        <taxon>Bacillati</taxon>
        <taxon>Actinomycetota</taxon>
        <taxon>Actinomycetes</taxon>
        <taxon>Kitasatosporales</taxon>
        <taxon>Streptomycetaceae</taxon>
        <taxon>Streptomyces</taxon>
    </lineage>
</organism>
<gene>
    <name evidence="2" type="ORF">E5083_07010</name>
</gene>
<feature type="domain" description="Ketopantoate reductase N-terminal" evidence="1">
    <location>
        <begin position="9"/>
        <end position="132"/>
    </location>
</feature>
<dbReference type="EMBL" id="SRRT01000002">
    <property type="protein sequence ID" value="TGN79382.1"/>
    <property type="molecule type" value="Genomic_DNA"/>
</dbReference>
<accession>A0A4Z1DAS6</accession>
<dbReference type="Pfam" id="PF02558">
    <property type="entry name" value="ApbA"/>
    <property type="match status" value="1"/>
</dbReference>
<evidence type="ECO:0000313" key="3">
    <source>
        <dbReference type="Proteomes" id="UP000298159"/>
    </source>
</evidence>
<evidence type="ECO:0000313" key="2">
    <source>
        <dbReference type="EMBL" id="TGN79382.1"/>
    </source>
</evidence>
<dbReference type="InterPro" id="IPR036291">
    <property type="entry name" value="NAD(P)-bd_dom_sf"/>
</dbReference>
<dbReference type="AlphaFoldDB" id="A0A4Z1DAS6"/>
<dbReference type="RefSeq" id="WP_135784723.1">
    <property type="nucleotide sequence ID" value="NZ_JBEXJV010000013.1"/>
</dbReference>
<dbReference type="GeneID" id="95447345"/>